<proteinExistence type="predicted"/>
<dbReference type="Gene3D" id="3.40.50.300">
    <property type="entry name" value="P-loop containing nucleotide triphosphate hydrolases"/>
    <property type="match status" value="2"/>
</dbReference>
<dbReference type="EMBL" id="CAEZYR010000132">
    <property type="protein sequence ID" value="CAB4764921.1"/>
    <property type="molecule type" value="Genomic_DNA"/>
</dbReference>
<dbReference type="AlphaFoldDB" id="A0A6J6UYF7"/>
<evidence type="ECO:0000313" key="4">
    <source>
        <dbReference type="EMBL" id="CAB4764921.1"/>
    </source>
</evidence>
<dbReference type="GO" id="GO:0003677">
    <property type="term" value="F:DNA binding"/>
    <property type="evidence" value="ECO:0007669"/>
    <property type="project" value="InterPro"/>
</dbReference>
<reference evidence="4" key="1">
    <citation type="submission" date="2020-05" db="EMBL/GenBank/DDBJ databases">
        <authorList>
            <person name="Chiriac C."/>
            <person name="Salcher M."/>
            <person name="Ghai R."/>
            <person name="Kavagutti S V."/>
        </authorList>
    </citation>
    <scope>NUCLEOTIDE SEQUENCE</scope>
</reference>
<dbReference type="PANTHER" id="PTHR47962">
    <property type="entry name" value="ATP-DEPENDENT HELICASE LHR-RELATED-RELATED"/>
    <property type="match status" value="1"/>
</dbReference>
<dbReference type="Pfam" id="PF13091">
    <property type="entry name" value="PLDc_2"/>
    <property type="match status" value="1"/>
</dbReference>
<dbReference type="PROSITE" id="PS50035">
    <property type="entry name" value="PLD"/>
    <property type="match status" value="1"/>
</dbReference>
<dbReference type="SMART" id="SM00490">
    <property type="entry name" value="HELICc"/>
    <property type="match status" value="1"/>
</dbReference>
<dbReference type="CDD" id="cd18032">
    <property type="entry name" value="DEXHc_RE_I_III_res"/>
    <property type="match status" value="1"/>
</dbReference>
<dbReference type="SUPFAM" id="SSF52540">
    <property type="entry name" value="P-loop containing nucleoside triphosphate hydrolases"/>
    <property type="match status" value="1"/>
</dbReference>
<dbReference type="Pfam" id="PF00271">
    <property type="entry name" value="Helicase_C"/>
    <property type="match status" value="1"/>
</dbReference>
<dbReference type="GO" id="GO:0005524">
    <property type="term" value="F:ATP binding"/>
    <property type="evidence" value="ECO:0007669"/>
    <property type="project" value="InterPro"/>
</dbReference>
<dbReference type="PROSITE" id="PS51192">
    <property type="entry name" value="HELICASE_ATP_BIND_1"/>
    <property type="match status" value="1"/>
</dbReference>
<gene>
    <name evidence="4" type="ORF">UFOPK2754_02690</name>
    <name evidence="5" type="ORF">UFOPK3139_02747</name>
    <name evidence="6" type="ORF">UFOPK3543_02160</name>
    <name evidence="7" type="ORF">UFOPK3967_00496</name>
</gene>
<dbReference type="EMBL" id="CAFBMH010000096">
    <property type="protein sequence ID" value="CAB4922404.1"/>
    <property type="molecule type" value="Genomic_DNA"/>
</dbReference>
<organism evidence="4">
    <name type="scientific">freshwater metagenome</name>
    <dbReference type="NCBI Taxonomy" id="449393"/>
    <lineage>
        <taxon>unclassified sequences</taxon>
        <taxon>metagenomes</taxon>
        <taxon>ecological metagenomes</taxon>
    </lineage>
</organism>
<dbReference type="EMBL" id="CAFBOS010000019">
    <property type="protein sequence ID" value="CAB4983295.1"/>
    <property type="molecule type" value="Genomic_DNA"/>
</dbReference>
<accession>A0A6J6UYF7</accession>
<dbReference type="Gene3D" id="3.30.870.10">
    <property type="entry name" value="Endonuclease Chain A"/>
    <property type="match status" value="1"/>
</dbReference>
<dbReference type="SUPFAM" id="SSF56024">
    <property type="entry name" value="Phospholipase D/nuclease"/>
    <property type="match status" value="1"/>
</dbReference>
<dbReference type="PANTHER" id="PTHR47962:SF7">
    <property type="entry name" value="MITOCHONDRIAL ATP-DEPENDENT HELICASE IRC3-RELATED"/>
    <property type="match status" value="1"/>
</dbReference>
<dbReference type="InterPro" id="IPR014001">
    <property type="entry name" value="Helicase_ATP-bd"/>
</dbReference>
<evidence type="ECO:0000313" key="6">
    <source>
        <dbReference type="EMBL" id="CAB4922404.1"/>
    </source>
</evidence>
<dbReference type="CDD" id="cd18799">
    <property type="entry name" value="SF2_C_EcoAI-like"/>
    <property type="match status" value="1"/>
</dbReference>
<dbReference type="InterPro" id="IPR021835">
    <property type="entry name" value="DUF3427"/>
</dbReference>
<dbReference type="InterPro" id="IPR001736">
    <property type="entry name" value="PLipase_D/transphosphatidylase"/>
</dbReference>
<dbReference type="SMART" id="SM00487">
    <property type="entry name" value="DEXDc"/>
    <property type="match status" value="1"/>
</dbReference>
<dbReference type="GO" id="GO:0016887">
    <property type="term" value="F:ATP hydrolysis activity"/>
    <property type="evidence" value="ECO:0007669"/>
    <property type="project" value="TreeGrafter"/>
</dbReference>
<dbReference type="InterPro" id="IPR001650">
    <property type="entry name" value="Helicase_C-like"/>
</dbReference>
<dbReference type="EMBL" id="CAFABA010000158">
    <property type="protein sequence ID" value="CAB4836197.1"/>
    <property type="molecule type" value="Genomic_DNA"/>
</dbReference>
<dbReference type="Pfam" id="PF04851">
    <property type="entry name" value="ResIII"/>
    <property type="match status" value="1"/>
</dbReference>
<evidence type="ECO:0000313" key="7">
    <source>
        <dbReference type="EMBL" id="CAB4983295.1"/>
    </source>
</evidence>
<feature type="domain" description="Helicase ATP-binding" evidence="2">
    <location>
        <begin position="324"/>
        <end position="478"/>
    </location>
</feature>
<evidence type="ECO:0000259" key="3">
    <source>
        <dbReference type="PROSITE" id="PS51194"/>
    </source>
</evidence>
<dbReference type="InterPro" id="IPR025202">
    <property type="entry name" value="PLD-like_dom"/>
</dbReference>
<feature type="domain" description="PLD phosphodiesterase" evidence="1">
    <location>
        <begin position="215"/>
        <end position="246"/>
    </location>
</feature>
<feature type="domain" description="Helicase C-terminal" evidence="3">
    <location>
        <begin position="538"/>
        <end position="684"/>
    </location>
</feature>
<evidence type="ECO:0000259" key="1">
    <source>
        <dbReference type="PROSITE" id="PS50035"/>
    </source>
</evidence>
<dbReference type="InterPro" id="IPR006935">
    <property type="entry name" value="Helicase/UvrB_N"/>
</dbReference>
<dbReference type="InterPro" id="IPR027417">
    <property type="entry name" value="P-loop_NTPase"/>
</dbReference>
<sequence>MSDLGVGLYDRLVDVALRSGLDSLSARRLRAELLDVDTAEVPGRVAEVVAGWVRNALAEVGTDDRAVRAIEIAQAIAGLLATAVPNSTLPGDELVLPIQRLAAVERLSPVEGEVLSLRRPLTPLRDTVLMTNARGQPSLSHEIAAEIESADRIDVVLAFIRWTGIRDLVGALRRHTEAGRPLRIITTIYTGSTELRALEELHALGAQVKVSYDISSTRLHAKAWLFHRESGFSTVYIGSSNLTFSAQVTGLEWNVRAAQRLNPELVAAFDRTFATYWADVHFEDFDAERYAAATATTPTDDTIATPFDIQPYPFQRQILDRLELERERGHPHNLVAAATGTGKTVIAALDYRRLRATLPRARLLFVAHRKEILQQSQNVLRHVLRDGSFGELWVDGQRPRRWEYVFASIQSLSASDVTALDPKQFDVVIVDEFHHAAASTYVALLDHLRPQHLLGLTATPERTDGLDVLRWFGGRIAVELRLWDALEQGLLSPFHYFGIHDGTDLSRVPWRRGMGYDSEELTNVYTADDFWASKVIAAVNDKIGVPKRMRALGFCVSIKHAAFMADRFTQAGITARAVTSITSAEDRQQALSDLRDGKVNVLFTVDLFNEGVDIPAVDVVLMLRPTESATIFLQQLGRGLRRAENKDVLTVLDFVGHQRKEFRFDLRYRAMLGRTRRELERDLDEGFAYLPAGCHLELDLVARKIVLDNIRNALPSTWKQRVFELRSLGDVSLATYLDETGLELDDLHRGDKSWTQLRRDADLPAPAMADGEDKIARGLGRLLHVDDQPRIAAYRSLLDRLVPPRAHELDERTRRQFEGMLLTLMPRFGKFESLDAAATALWRHEGLRVELLDILAIREPTITHLHRPIGLLHPVPLQVHASYTREEVLAGFGASRVDKRLELQTGVYFHKDTQTDLFFVTLQKSDRDYSPTTRYLDYAISDTLFHWESQSTTSVASPVGQRYINHERLGTSVALFVRLAKTTESGRTMPYFCAGTARYVEHRSDRPIQITWELHTPLPGDLFAMYRAAVA</sequence>
<evidence type="ECO:0000313" key="5">
    <source>
        <dbReference type="EMBL" id="CAB4836197.1"/>
    </source>
</evidence>
<dbReference type="PROSITE" id="PS51194">
    <property type="entry name" value="HELICASE_CTER"/>
    <property type="match status" value="1"/>
</dbReference>
<evidence type="ECO:0000259" key="2">
    <source>
        <dbReference type="PROSITE" id="PS51192"/>
    </source>
</evidence>
<protein>
    <submittedName>
        <fullName evidence="4">Unannotated protein</fullName>
    </submittedName>
</protein>
<name>A0A6J6UYF7_9ZZZZ</name>
<dbReference type="Pfam" id="PF11907">
    <property type="entry name" value="DUF3427"/>
    <property type="match status" value="1"/>
</dbReference>
<dbReference type="InterPro" id="IPR052511">
    <property type="entry name" value="ATP-dep_Helicase"/>
</dbReference>